<evidence type="ECO:0000313" key="2">
    <source>
        <dbReference type="Proteomes" id="UP000315303"/>
    </source>
</evidence>
<dbReference type="AlphaFoldDB" id="A0A502KP85"/>
<name>A0A502KP85_9GAMM</name>
<reference evidence="1 2" key="1">
    <citation type="submission" date="2019-01" db="EMBL/GenBank/DDBJ databases">
        <title>Litorilituus lipolytica sp. nov., isolated from intertidal sand of the Yellow Sea in China.</title>
        <authorList>
            <person name="Liu A."/>
        </authorList>
    </citation>
    <scope>NUCLEOTIDE SEQUENCE [LARGE SCALE GENOMIC DNA]</scope>
    <source>
        <strain evidence="1 2">RZ04</strain>
    </source>
</reference>
<evidence type="ECO:0000313" key="1">
    <source>
        <dbReference type="EMBL" id="TPH13266.1"/>
    </source>
</evidence>
<keyword evidence="2" id="KW-1185">Reference proteome</keyword>
<dbReference type="EMBL" id="SAWY01000036">
    <property type="protein sequence ID" value="TPH13266.1"/>
    <property type="molecule type" value="Genomic_DNA"/>
</dbReference>
<comment type="caution">
    <text evidence="1">The sequence shown here is derived from an EMBL/GenBank/DDBJ whole genome shotgun (WGS) entry which is preliminary data.</text>
</comment>
<organism evidence="1 2">
    <name type="scientific">Litorilituus lipolyticus</name>
    <dbReference type="NCBI Taxonomy" id="2491017"/>
    <lineage>
        <taxon>Bacteria</taxon>
        <taxon>Pseudomonadati</taxon>
        <taxon>Pseudomonadota</taxon>
        <taxon>Gammaproteobacteria</taxon>
        <taxon>Alteromonadales</taxon>
        <taxon>Colwelliaceae</taxon>
        <taxon>Litorilituus</taxon>
    </lineage>
</organism>
<proteinExistence type="predicted"/>
<sequence length="203" mass="22562">MQEDSGLTLFIGVANSCNDKVLVDVQECCQKLTTLNTNGGSMLLAKENTANFQFADYIVTAECNDIFITNNNNDFKVRLSNENQLSELLYALTSSWFLANLVGHDYADYVSCLKVSKSLQLDIFDIDSAEDLSAFFSTKKSKPPIAITCNIEAPKNSQTIEWFKKIGAVIEPFVTSEIFAVVSMSSRPNNQTNSKIYLTTFKS</sequence>
<gene>
    <name evidence="1" type="ORF">EPA86_13815</name>
</gene>
<dbReference type="OrthoDB" id="9836596at2"/>
<dbReference type="RefSeq" id="WP_140604590.1">
    <property type="nucleotide sequence ID" value="NZ_SAWY01000036.1"/>
</dbReference>
<accession>A0A502KP85</accession>
<protein>
    <submittedName>
        <fullName evidence="1">Uncharacterized protein</fullName>
    </submittedName>
</protein>
<dbReference type="Proteomes" id="UP000315303">
    <property type="component" value="Unassembled WGS sequence"/>
</dbReference>